<reference evidence="1" key="1">
    <citation type="submission" date="2021-01" db="UniProtKB">
        <authorList>
            <consortium name="EnsemblMetazoa"/>
        </authorList>
    </citation>
    <scope>IDENTIFICATION</scope>
</reference>
<sequence>MSLCRELSYVSILNTRGEEILQWFPKNGNRTVTGLKYFIEKNTCIPFNNQVLYYRNREHMDLVSIGSYLEWLFRHVENTTLEIVLTYRYISNSRLDNKAFEFIKKYSLQKLTSIRIKEAKYGKTIIDMTMENLVSCTHWEIKLTQSIMELYNITYDQYDLMLNSGKSIATCKYVENLFFLGSNFEENVELVLVFSKHSRFDKTEGFYFTLLGLQKLVLKSLTRSEVFDINEYRTLSSIGTNIQIHMKIPKHLQIFMYKKRKISKKERLSDIFWYHCSEEEKAEGTLTINLISKPPASLTVRLTSPYAARIGLAETLEIKETATIAEAENYLSELIQYPITLMRHDKLSVTDICRKEQFLYEIPRRYGQQLQLQVFRSFEINFRFCSKCREEALRDKQTFFVLYHEAKTVEKLLKEHFNRWLCCSDTKWRLSRENVKYMSKDSLLVDLAPDVSISLEATSKSFLALRRIFKK</sequence>
<name>A0A7M5V0E5_9CNID</name>
<protein>
    <submittedName>
        <fullName evidence="1">Uncharacterized protein</fullName>
    </submittedName>
</protein>
<evidence type="ECO:0000313" key="1">
    <source>
        <dbReference type="EnsemblMetazoa" id="CLYHEMP001392.1"/>
    </source>
</evidence>
<dbReference type="EnsemblMetazoa" id="CLYHEMT001392.1">
    <property type="protein sequence ID" value="CLYHEMP001392.1"/>
    <property type="gene ID" value="CLYHEMG001392"/>
</dbReference>
<dbReference type="AlphaFoldDB" id="A0A7M5V0E5"/>
<proteinExistence type="predicted"/>
<keyword evidence="2" id="KW-1185">Reference proteome</keyword>
<dbReference type="InterPro" id="IPR029071">
    <property type="entry name" value="Ubiquitin-like_domsf"/>
</dbReference>
<dbReference type="Proteomes" id="UP000594262">
    <property type="component" value="Unplaced"/>
</dbReference>
<organism evidence="1 2">
    <name type="scientific">Clytia hemisphaerica</name>
    <dbReference type="NCBI Taxonomy" id="252671"/>
    <lineage>
        <taxon>Eukaryota</taxon>
        <taxon>Metazoa</taxon>
        <taxon>Cnidaria</taxon>
        <taxon>Hydrozoa</taxon>
        <taxon>Hydroidolina</taxon>
        <taxon>Leptothecata</taxon>
        <taxon>Obeliida</taxon>
        <taxon>Clytiidae</taxon>
        <taxon>Clytia</taxon>
    </lineage>
</organism>
<evidence type="ECO:0000313" key="2">
    <source>
        <dbReference type="Proteomes" id="UP000594262"/>
    </source>
</evidence>
<dbReference type="SUPFAM" id="SSF54236">
    <property type="entry name" value="Ubiquitin-like"/>
    <property type="match status" value="1"/>
</dbReference>
<accession>A0A7M5V0E5</accession>